<evidence type="ECO:0000313" key="12">
    <source>
        <dbReference type="EMBL" id="MBY9074708.1"/>
    </source>
</evidence>
<dbReference type="Gene3D" id="1.20.1250.20">
    <property type="entry name" value="MFS general substrate transporter like domains"/>
    <property type="match status" value="2"/>
</dbReference>
<keyword evidence="8 10" id="KW-0472">Membrane</keyword>
<dbReference type="InterPro" id="IPR036259">
    <property type="entry name" value="MFS_trans_sf"/>
</dbReference>
<evidence type="ECO:0000256" key="9">
    <source>
        <dbReference type="SAM" id="MobiDB-lite"/>
    </source>
</evidence>
<reference evidence="12 13" key="1">
    <citation type="submission" date="2021-08" db="EMBL/GenBank/DDBJ databases">
        <title>Nocardioides bacterium WL0053 sp. nov., isolated from the sediment.</title>
        <authorList>
            <person name="Wang L."/>
            <person name="Zhang D."/>
            <person name="Zhang A."/>
        </authorList>
    </citation>
    <scope>NUCLEOTIDE SEQUENCE [LARGE SCALE GENOMIC DNA]</scope>
    <source>
        <strain evidence="12 13">WL0053</strain>
    </source>
</reference>
<name>A0ABS7RKY6_9ACTN</name>
<dbReference type="Proteomes" id="UP000754710">
    <property type="component" value="Unassembled WGS sequence"/>
</dbReference>
<dbReference type="PROSITE" id="PS00216">
    <property type="entry name" value="SUGAR_TRANSPORT_1"/>
    <property type="match status" value="1"/>
</dbReference>
<gene>
    <name evidence="12" type="ORF">K1X13_07735</name>
</gene>
<evidence type="ECO:0000313" key="13">
    <source>
        <dbReference type="Proteomes" id="UP000754710"/>
    </source>
</evidence>
<feature type="transmembrane region" description="Helical" evidence="10">
    <location>
        <begin position="390"/>
        <end position="408"/>
    </location>
</feature>
<feature type="transmembrane region" description="Helical" evidence="10">
    <location>
        <begin position="176"/>
        <end position="199"/>
    </location>
</feature>
<feature type="transmembrane region" description="Helical" evidence="10">
    <location>
        <begin position="428"/>
        <end position="445"/>
    </location>
</feature>
<proteinExistence type="inferred from homology"/>
<keyword evidence="6" id="KW-0769">Symport</keyword>
<feature type="transmembrane region" description="Helical" evidence="10">
    <location>
        <begin position="111"/>
        <end position="129"/>
    </location>
</feature>
<accession>A0ABS7RKY6</accession>
<keyword evidence="5 10" id="KW-0812">Transmembrane</keyword>
<evidence type="ECO:0000256" key="1">
    <source>
        <dbReference type="ARBA" id="ARBA00004651"/>
    </source>
</evidence>
<feature type="domain" description="Major facilitator superfamily (MFS) profile" evidence="11">
    <location>
        <begin position="39"/>
        <end position="450"/>
    </location>
</feature>
<feature type="transmembrane region" description="Helical" evidence="10">
    <location>
        <begin position="301"/>
        <end position="321"/>
    </location>
</feature>
<evidence type="ECO:0000256" key="3">
    <source>
        <dbReference type="ARBA" id="ARBA00022448"/>
    </source>
</evidence>
<evidence type="ECO:0000256" key="8">
    <source>
        <dbReference type="ARBA" id="ARBA00023136"/>
    </source>
</evidence>
<feature type="transmembrane region" description="Helical" evidence="10">
    <location>
        <begin position="357"/>
        <end position="378"/>
    </location>
</feature>
<dbReference type="PROSITE" id="PS50850">
    <property type="entry name" value="MFS"/>
    <property type="match status" value="1"/>
</dbReference>
<keyword evidence="3" id="KW-0813">Transport</keyword>
<evidence type="ECO:0000256" key="5">
    <source>
        <dbReference type="ARBA" id="ARBA00022692"/>
    </source>
</evidence>
<feature type="transmembrane region" description="Helical" evidence="10">
    <location>
        <begin position="268"/>
        <end position="289"/>
    </location>
</feature>
<comment type="subcellular location">
    <subcellularLocation>
        <location evidence="1">Cell membrane</location>
        <topology evidence="1">Multi-pass membrane protein</topology>
    </subcellularLocation>
</comment>
<dbReference type="InterPro" id="IPR020846">
    <property type="entry name" value="MFS_dom"/>
</dbReference>
<dbReference type="SUPFAM" id="SSF103473">
    <property type="entry name" value="MFS general substrate transporter"/>
    <property type="match status" value="1"/>
</dbReference>
<feature type="region of interest" description="Disordered" evidence="9">
    <location>
        <begin position="1"/>
        <end position="31"/>
    </location>
</feature>
<dbReference type="InterPro" id="IPR051084">
    <property type="entry name" value="H+-coupled_symporters"/>
</dbReference>
<dbReference type="InterPro" id="IPR005829">
    <property type="entry name" value="Sugar_transporter_CS"/>
</dbReference>
<organism evidence="12 13">
    <name type="scientific">Nocardioides jiangsuensis</name>
    <dbReference type="NCBI Taxonomy" id="2866161"/>
    <lineage>
        <taxon>Bacteria</taxon>
        <taxon>Bacillati</taxon>
        <taxon>Actinomycetota</taxon>
        <taxon>Actinomycetes</taxon>
        <taxon>Propionibacteriales</taxon>
        <taxon>Nocardioidaceae</taxon>
        <taxon>Nocardioides</taxon>
    </lineage>
</organism>
<comment type="caution">
    <text evidence="12">The sequence shown here is derived from an EMBL/GenBank/DDBJ whole genome shotgun (WGS) entry which is preliminary data.</text>
</comment>
<dbReference type="PANTHER" id="PTHR43528:SF1">
    <property type="entry name" value="ALPHA-KETOGLUTARATE PERMEASE"/>
    <property type="match status" value="1"/>
</dbReference>
<feature type="transmembrane region" description="Helical" evidence="10">
    <location>
        <begin position="211"/>
        <end position="230"/>
    </location>
</feature>
<feature type="transmembrane region" description="Helical" evidence="10">
    <location>
        <begin position="135"/>
        <end position="155"/>
    </location>
</feature>
<sequence>MTDSSAPTPPTGSTSPHTPAGPPGGTATRAERSSVLRRAIGASAMGNATEWFDYGVYAYAAVYIQQVFFPSDNESTSALYTLLVFAVSFLVRPLGGLVLGPLGDRLGRSRVLAATIVMMAAATFFVGVLPGYETAGIWAPIALVVLRMVQGFSTGGEYGGAATFMAEYSPDRKRGFFGSFLEFGTLAGFTLGALVVLGTELAVGKEAMGEWGWRIPFLLGGPLGLVGLYLRTKIEDTPVFTELAESGEVEEQATTTLKDLVRDYKRPLLALGGLVVALNVTNYTLLAYMPTYLEQKIDMSSTASLTLIIIGQLVMMLVIPFSGRLSDRLGRKPMWWVSLGGLFVMAVPMYLLMAQGFVAALVGFAVLGLLYVLQLSTISATFPAMFPTHVRFAGFAIAYNISTALFGGTAPAANEKLIAMTGSELVPAYYMMAACVVGAVALLFVPETARASIRGTGVPGVDTEVKPLQPAPAARA</sequence>
<evidence type="ECO:0000256" key="4">
    <source>
        <dbReference type="ARBA" id="ARBA00022475"/>
    </source>
</evidence>
<dbReference type="Pfam" id="PF07690">
    <property type="entry name" value="MFS_1"/>
    <property type="match status" value="1"/>
</dbReference>
<dbReference type="PANTHER" id="PTHR43528">
    <property type="entry name" value="ALPHA-KETOGLUTARATE PERMEASE"/>
    <property type="match status" value="1"/>
</dbReference>
<dbReference type="InterPro" id="IPR011701">
    <property type="entry name" value="MFS"/>
</dbReference>
<evidence type="ECO:0000256" key="6">
    <source>
        <dbReference type="ARBA" id="ARBA00022847"/>
    </source>
</evidence>
<feature type="transmembrane region" description="Helical" evidence="10">
    <location>
        <begin position="333"/>
        <end position="351"/>
    </location>
</feature>
<protein>
    <submittedName>
        <fullName evidence="12">MFS transporter</fullName>
    </submittedName>
</protein>
<evidence type="ECO:0000259" key="11">
    <source>
        <dbReference type="PROSITE" id="PS50850"/>
    </source>
</evidence>
<keyword evidence="13" id="KW-1185">Reference proteome</keyword>
<evidence type="ECO:0000256" key="10">
    <source>
        <dbReference type="SAM" id="Phobius"/>
    </source>
</evidence>
<feature type="compositionally biased region" description="Low complexity" evidence="9">
    <location>
        <begin position="1"/>
        <end position="18"/>
    </location>
</feature>
<keyword evidence="4" id="KW-1003">Cell membrane</keyword>
<dbReference type="PROSITE" id="PS00217">
    <property type="entry name" value="SUGAR_TRANSPORT_2"/>
    <property type="match status" value="1"/>
</dbReference>
<keyword evidence="7 10" id="KW-1133">Transmembrane helix</keyword>
<comment type="similarity">
    <text evidence="2">Belongs to the major facilitator superfamily. Metabolite:H+ Symporter (MHS) family (TC 2.A.1.6) family.</text>
</comment>
<feature type="transmembrane region" description="Helical" evidence="10">
    <location>
        <begin position="78"/>
        <end position="99"/>
    </location>
</feature>
<evidence type="ECO:0000256" key="7">
    <source>
        <dbReference type="ARBA" id="ARBA00022989"/>
    </source>
</evidence>
<dbReference type="EMBL" id="JAIEZQ010000001">
    <property type="protein sequence ID" value="MBY9074708.1"/>
    <property type="molecule type" value="Genomic_DNA"/>
</dbReference>
<evidence type="ECO:0000256" key="2">
    <source>
        <dbReference type="ARBA" id="ARBA00008240"/>
    </source>
</evidence>